<organism evidence="1 2">
    <name type="scientific">Methylomarinovum caldicuralii</name>
    <dbReference type="NCBI Taxonomy" id="438856"/>
    <lineage>
        <taxon>Bacteria</taxon>
        <taxon>Pseudomonadati</taxon>
        <taxon>Pseudomonadota</taxon>
        <taxon>Gammaproteobacteria</taxon>
        <taxon>Methylococcales</taxon>
        <taxon>Methylothermaceae</taxon>
        <taxon>Methylomarinovum</taxon>
    </lineage>
</organism>
<dbReference type="Proteomes" id="UP001321825">
    <property type="component" value="Chromosome"/>
</dbReference>
<proteinExistence type="predicted"/>
<dbReference type="InterPro" id="IPR025255">
    <property type="entry name" value="DUF4202"/>
</dbReference>
<dbReference type="AlphaFoldDB" id="A0AAU9CVK7"/>
<dbReference type="Pfam" id="PF13875">
    <property type="entry name" value="DUF4202"/>
    <property type="match status" value="1"/>
</dbReference>
<dbReference type="EMBL" id="AP024714">
    <property type="protein sequence ID" value="BCX81967.1"/>
    <property type="molecule type" value="Genomic_DNA"/>
</dbReference>
<dbReference type="PANTHER" id="PTHR41729:SF1">
    <property type="entry name" value="GLUTAMYL-TRNA SYNTHETASE"/>
    <property type="match status" value="1"/>
</dbReference>
<dbReference type="PANTHER" id="PTHR41729">
    <property type="entry name" value="GLUTAMYL-TRNA SYNTHETASE"/>
    <property type="match status" value="1"/>
</dbReference>
<protein>
    <recommendedName>
        <fullName evidence="3">DUF4202 domain-containing protein</fullName>
    </recommendedName>
</protein>
<accession>A0AAU9CVK7</accession>
<name>A0AAU9CVK7_9GAMM</name>
<dbReference type="RefSeq" id="WP_317704387.1">
    <property type="nucleotide sequence ID" value="NZ_AP024714.1"/>
</dbReference>
<keyword evidence="2" id="KW-1185">Reference proteome</keyword>
<dbReference type="KEGG" id="mcau:MIT9_P1549"/>
<sequence length="196" mass="22702">MDPHRFVTAVGLIDQANASDPVWETWRGKPYPRTWLYGIRMTDWLVRLYPDAPETAFLAARAQHVCRWLIPRDRYPSGRRGYLAWRTFLYRLHGETAARLLRRAGSGESAIGQVKRILMKRGLKRDPQVQMVEDAACLVFLQYYFLPFAQDYSDDKLIDIVGKTWKKMSPQAQQAAIKLPLSGREARLVQQALKRP</sequence>
<gene>
    <name evidence="1" type="ORF">MIT9_P1549</name>
</gene>
<evidence type="ECO:0000313" key="1">
    <source>
        <dbReference type="EMBL" id="BCX81967.1"/>
    </source>
</evidence>
<reference evidence="2" key="1">
    <citation type="journal article" date="2024" name="Int. J. Syst. Evol. Microbiol.">
        <title>Methylomarinovum tepidoasis sp. nov., a moderately thermophilic methanotroph of the family Methylothermaceae isolated from a deep-sea hydrothermal field.</title>
        <authorList>
            <person name="Hirayama H."/>
            <person name="Takaki Y."/>
            <person name="Abe M."/>
            <person name="Miyazaki M."/>
            <person name="Uematsu K."/>
            <person name="Matsui Y."/>
            <person name="Takai K."/>
        </authorList>
    </citation>
    <scope>NUCLEOTIDE SEQUENCE [LARGE SCALE GENOMIC DNA]</scope>
    <source>
        <strain evidence="2">IT-9</strain>
    </source>
</reference>
<evidence type="ECO:0008006" key="3">
    <source>
        <dbReference type="Google" id="ProtNLM"/>
    </source>
</evidence>
<evidence type="ECO:0000313" key="2">
    <source>
        <dbReference type="Proteomes" id="UP001321825"/>
    </source>
</evidence>